<sequence length="531" mass="59466">MERDVIIVGGGIAGLTAALTLAHKGKKVLLLEKNEHAGGLMNSFVRDGFRFEGGARALVNAGLVKSLIKEFALDVEILPNPVTLGIEDKLLPIQGEESLQAYAALLKELYPDSVDAVDRIIDAIHAIIEDMKVLYGVDSPLFAEKKRNLFVMLPAVAAWMFKFFRTIYRISKMDTPFEDYLAAMSANQSLNDIIGQHFFKKTPVFFALSYFALYNDYVYPKGGVGALINRMTEKIIALGGELRFGTEIVQVDPVRHILVDASGAEYGYKKLIWAADLKTLYQISGEPAQRAYKKPSFSEQKEKILHQKGAESVFTLFLAIDVPPEAFKAIASGHMFYTPDRKGLGDLHGLELKSMLAHWDELQKDQFYDWFHRFCRYNTFEISLPVIRDPDAAPQGKTGIIISLLFDYELTKKIFDAGWYEEFKARFESEIINTLAESLYRDLPIREKILFRFSASPLSIYSQVKSSEGSIVGWSFEGEIPVTASMFRMGDSVNTAFPDIYAAGKWVYSPAGGPTAIMTGRIAASKCLKRR</sequence>
<dbReference type="GO" id="GO:0016491">
    <property type="term" value="F:oxidoreductase activity"/>
    <property type="evidence" value="ECO:0007669"/>
    <property type="project" value="InterPro"/>
</dbReference>
<dbReference type="Gene3D" id="3.50.50.60">
    <property type="entry name" value="FAD/NAD(P)-binding domain"/>
    <property type="match status" value="2"/>
</dbReference>
<keyword evidence="2" id="KW-1133">Transmembrane helix</keyword>
<keyword evidence="2" id="KW-0812">Transmembrane</keyword>
<organism evidence="4">
    <name type="scientific">Gracilinema caldarium</name>
    <dbReference type="NCBI Taxonomy" id="215591"/>
    <lineage>
        <taxon>Bacteria</taxon>
        <taxon>Pseudomonadati</taxon>
        <taxon>Spirochaetota</taxon>
        <taxon>Spirochaetia</taxon>
        <taxon>Spirochaetales</taxon>
        <taxon>Breznakiellaceae</taxon>
        <taxon>Gracilinema</taxon>
    </lineage>
</organism>
<accession>A0A7C3ECU0</accession>
<dbReference type="InterPro" id="IPR036188">
    <property type="entry name" value="FAD/NAD-bd_sf"/>
</dbReference>
<feature type="domain" description="Amine oxidase" evidence="3">
    <location>
        <begin position="12"/>
        <end position="324"/>
    </location>
</feature>
<dbReference type="PANTHER" id="PTHR43734">
    <property type="entry name" value="PHYTOENE DESATURASE"/>
    <property type="match status" value="1"/>
</dbReference>
<protein>
    <submittedName>
        <fullName evidence="4">NAD(P)/FAD-dependent oxidoreductase</fullName>
    </submittedName>
</protein>
<dbReference type="PANTHER" id="PTHR43734:SF1">
    <property type="entry name" value="PHYTOENE DESATURASE"/>
    <property type="match status" value="1"/>
</dbReference>
<comment type="similarity">
    <text evidence="1">Belongs to the carotenoid/retinoid oxidoreductase family.</text>
</comment>
<dbReference type="EMBL" id="DSVL01000184">
    <property type="protein sequence ID" value="HFH29034.1"/>
    <property type="molecule type" value="Genomic_DNA"/>
</dbReference>
<dbReference type="InterPro" id="IPR002937">
    <property type="entry name" value="Amino_oxidase"/>
</dbReference>
<feature type="transmembrane region" description="Helical" evidence="2">
    <location>
        <begin position="6"/>
        <end position="23"/>
    </location>
</feature>
<proteinExistence type="inferred from homology"/>
<name>A0A7C3ECU0_9SPIR</name>
<evidence type="ECO:0000259" key="3">
    <source>
        <dbReference type="Pfam" id="PF01593"/>
    </source>
</evidence>
<dbReference type="Pfam" id="PF01593">
    <property type="entry name" value="Amino_oxidase"/>
    <property type="match status" value="1"/>
</dbReference>
<dbReference type="AlphaFoldDB" id="A0A7C3ECU0"/>
<evidence type="ECO:0000256" key="2">
    <source>
        <dbReference type="SAM" id="Phobius"/>
    </source>
</evidence>
<keyword evidence="2" id="KW-0472">Membrane</keyword>
<evidence type="ECO:0000256" key="1">
    <source>
        <dbReference type="ARBA" id="ARBA00006046"/>
    </source>
</evidence>
<dbReference type="SUPFAM" id="SSF51905">
    <property type="entry name" value="FAD/NAD(P)-binding domain"/>
    <property type="match status" value="1"/>
</dbReference>
<evidence type="ECO:0000313" key="4">
    <source>
        <dbReference type="EMBL" id="HFH29034.1"/>
    </source>
</evidence>
<reference evidence="4" key="1">
    <citation type="journal article" date="2020" name="mSystems">
        <title>Genome- and Community-Level Interaction Insights into Carbon Utilization and Element Cycling Functions of Hydrothermarchaeota in Hydrothermal Sediment.</title>
        <authorList>
            <person name="Zhou Z."/>
            <person name="Liu Y."/>
            <person name="Xu W."/>
            <person name="Pan J."/>
            <person name="Luo Z.H."/>
            <person name="Li M."/>
        </authorList>
    </citation>
    <scope>NUCLEOTIDE SEQUENCE [LARGE SCALE GENOMIC DNA]</scope>
    <source>
        <strain evidence="4">SpSt-503</strain>
    </source>
</reference>
<comment type="caution">
    <text evidence="4">The sequence shown here is derived from an EMBL/GenBank/DDBJ whole genome shotgun (WGS) entry which is preliminary data.</text>
</comment>
<gene>
    <name evidence="4" type="ORF">ENS59_05920</name>
</gene>